<evidence type="ECO:0000256" key="2">
    <source>
        <dbReference type="ARBA" id="ARBA00007362"/>
    </source>
</evidence>
<dbReference type="OrthoDB" id="5242975at2"/>
<dbReference type="STRING" id="1193181.BN10_570020"/>
<feature type="transmembrane region" description="Helical" evidence="6">
    <location>
        <begin position="288"/>
        <end position="305"/>
    </location>
</feature>
<dbReference type="InterPro" id="IPR000620">
    <property type="entry name" value="EamA_dom"/>
</dbReference>
<dbReference type="SUPFAM" id="SSF103481">
    <property type="entry name" value="Multidrug resistance efflux transporter EmrE"/>
    <property type="match status" value="2"/>
</dbReference>
<feature type="transmembrane region" description="Helical" evidence="6">
    <location>
        <begin position="258"/>
        <end position="282"/>
    </location>
</feature>
<name>N0E0C4_9MICO</name>
<feature type="domain" description="EamA" evidence="7">
    <location>
        <begin position="156"/>
        <end position="306"/>
    </location>
</feature>
<dbReference type="EMBL" id="CAIZ01000127">
    <property type="protein sequence ID" value="CCH70413.1"/>
    <property type="molecule type" value="Genomic_DNA"/>
</dbReference>
<evidence type="ECO:0000256" key="1">
    <source>
        <dbReference type="ARBA" id="ARBA00004141"/>
    </source>
</evidence>
<dbReference type="eggNOG" id="COG0697">
    <property type="taxonomic scope" value="Bacteria"/>
</dbReference>
<feature type="transmembrane region" description="Helical" evidence="6">
    <location>
        <begin position="184"/>
        <end position="209"/>
    </location>
</feature>
<organism evidence="8 9">
    <name type="scientific">Phycicoccus elongatus Lp2</name>
    <dbReference type="NCBI Taxonomy" id="1193181"/>
    <lineage>
        <taxon>Bacteria</taxon>
        <taxon>Bacillati</taxon>
        <taxon>Actinomycetota</taxon>
        <taxon>Actinomycetes</taxon>
        <taxon>Micrococcales</taxon>
        <taxon>Intrasporangiaceae</taxon>
        <taxon>Phycicoccus</taxon>
    </lineage>
</organism>
<feature type="transmembrane region" description="Helical" evidence="6">
    <location>
        <begin position="229"/>
        <end position="251"/>
    </location>
</feature>
<evidence type="ECO:0000313" key="8">
    <source>
        <dbReference type="EMBL" id="CCH70413.1"/>
    </source>
</evidence>
<evidence type="ECO:0000256" key="6">
    <source>
        <dbReference type="SAM" id="Phobius"/>
    </source>
</evidence>
<feature type="domain" description="EamA" evidence="7">
    <location>
        <begin position="14"/>
        <end position="141"/>
    </location>
</feature>
<dbReference type="Pfam" id="PF00892">
    <property type="entry name" value="EamA"/>
    <property type="match status" value="2"/>
</dbReference>
<evidence type="ECO:0000259" key="7">
    <source>
        <dbReference type="Pfam" id="PF00892"/>
    </source>
</evidence>
<dbReference type="PANTHER" id="PTHR32322">
    <property type="entry name" value="INNER MEMBRANE TRANSPORTER"/>
    <property type="match status" value="1"/>
</dbReference>
<evidence type="ECO:0000256" key="4">
    <source>
        <dbReference type="ARBA" id="ARBA00022989"/>
    </source>
</evidence>
<keyword evidence="9" id="KW-1185">Reference proteome</keyword>
<reference evidence="8 9" key="1">
    <citation type="journal article" date="2013" name="ISME J.">
        <title>A metabolic model for members of the genus Tetrasphaera involved in enhanced biological phosphorus removal.</title>
        <authorList>
            <person name="Kristiansen R."/>
            <person name="Nguyen H.T.T."/>
            <person name="Saunders A.M."/>
            <person name="Nielsen J.L."/>
            <person name="Wimmer R."/>
            <person name="Le V.Q."/>
            <person name="McIlroy S.J."/>
            <person name="Petrovski S."/>
            <person name="Seviour R.J."/>
            <person name="Calteau A."/>
            <person name="Nielsen K.L."/>
            <person name="Nielsen P.H."/>
        </authorList>
    </citation>
    <scope>NUCLEOTIDE SEQUENCE [LARGE SCALE GENOMIC DNA]</scope>
    <source>
        <strain evidence="8 9">Lp2</strain>
    </source>
</reference>
<feature type="transmembrane region" description="Helical" evidence="6">
    <location>
        <begin position="153"/>
        <end position="172"/>
    </location>
</feature>
<dbReference type="RefSeq" id="WP_010850262.1">
    <property type="nucleotide sequence ID" value="NZ_HF570956.1"/>
</dbReference>
<feature type="transmembrane region" description="Helical" evidence="6">
    <location>
        <begin position="69"/>
        <end position="90"/>
    </location>
</feature>
<sequence>MTRSSTIPWQAKYLALAVIWGSSFLLMKVALSALAPLQISAFRIYSGALVLLILLKVTHAKLPRDARTWGHLAFSSAFLTVLPFIGFVVGETRVSSALAGIGNAFTPISAVIFGLLLLPQDRLTGRRLLAVMAGFVGVVVIAEPWSSTSGPDLVGFGIVLAAAACYGIGWSWQRRFLHHADLGGLAQPTAVLLAGSVLMTPVLLTWWWLHHDVAATPWSLTPGVHGEHPAWLAVVCVLVLGIVGTGLAYMLQFDVVRAAGVVVSTTVTYLIPVVSVLLGVLVLGEHLGTFQILGFAVVLVAAWVINAKPRAAVD</sequence>
<gene>
    <name evidence="8" type="ORF">BN10_570020</name>
</gene>
<feature type="transmembrane region" description="Helical" evidence="6">
    <location>
        <begin position="96"/>
        <end position="116"/>
    </location>
</feature>
<comment type="similarity">
    <text evidence="2">Belongs to the EamA transporter family.</text>
</comment>
<dbReference type="HOGENOM" id="CLU_033863_5_2_11"/>
<feature type="transmembrane region" description="Helical" evidence="6">
    <location>
        <begin position="128"/>
        <end position="147"/>
    </location>
</feature>
<evidence type="ECO:0000313" key="9">
    <source>
        <dbReference type="Proteomes" id="UP000013167"/>
    </source>
</evidence>
<comment type="subcellular location">
    <subcellularLocation>
        <location evidence="1">Membrane</location>
        <topology evidence="1">Multi-pass membrane protein</topology>
    </subcellularLocation>
</comment>
<feature type="transmembrane region" description="Helical" evidence="6">
    <location>
        <begin position="37"/>
        <end position="57"/>
    </location>
</feature>
<protein>
    <submittedName>
        <fullName evidence="8">Putative integral membrane protein</fullName>
    </submittedName>
</protein>
<accession>N0E0C4</accession>
<keyword evidence="3 6" id="KW-0812">Transmembrane</keyword>
<keyword evidence="5 6" id="KW-0472">Membrane</keyword>
<evidence type="ECO:0000256" key="3">
    <source>
        <dbReference type="ARBA" id="ARBA00022692"/>
    </source>
</evidence>
<dbReference type="GO" id="GO:0016020">
    <property type="term" value="C:membrane"/>
    <property type="evidence" value="ECO:0007669"/>
    <property type="project" value="UniProtKB-SubCell"/>
</dbReference>
<evidence type="ECO:0000256" key="5">
    <source>
        <dbReference type="ARBA" id="ARBA00023136"/>
    </source>
</evidence>
<feature type="transmembrane region" description="Helical" evidence="6">
    <location>
        <begin position="12"/>
        <end position="31"/>
    </location>
</feature>
<dbReference type="PANTHER" id="PTHR32322:SF2">
    <property type="entry name" value="EAMA DOMAIN-CONTAINING PROTEIN"/>
    <property type="match status" value="1"/>
</dbReference>
<keyword evidence="4 6" id="KW-1133">Transmembrane helix</keyword>
<dbReference type="InterPro" id="IPR050638">
    <property type="entry name" value="AA-Vitamin_Transporters"/>
</dbReference>
<dbReference type="AlphaFoldDB" id="N0E0C4"/>
<comment type="caution">
    <text evidence="8">The sequence shown here is derived from an EMBL/GenBank/DDBJ whole genome shotgun (WGS) entry which is preliminary data.</text>
</comment>
<dbReference type="InterPro" id="IPR037185">
    <property type="entry name" value="EmrE-like"/>
</dbReference>
<proteinExistence type="inferred from homology"/>
<dbReference type="Proteomes" id="UP000013167">
    <property type="component" value="Unassembled WGS sequence"/>
</dbReference>